<dbReference type="AlphaFoldDB" id="A0A1W1CBU1"/>
<sequence>MSLEIVEKDTDYIIIKVPTESKEQKFLKTEEDIEKKVNELGRILTKDAMEKLDTKEKILERNGEKVTLKKSRKRV</sequence>
<organism evidence="1">
    <name type="scientific">hydrothermal vent metagenome</name>
    <dbReference type="NCBI Taxonomy" id="652676"/>
    <lineage>
        <taxon>unclassified sequences</taxon>
        <taxon>metagenomes</taxon>
        <taxon>ecological metagenomes</taxon>
    </lineage>
</organism>
<dbReference type="EMBL" id="FPHM01000078">
    <property type="protein sequence ID" value="SFV63207.1"/>
    <property type="molecule type" value="Genomic_DNA"/>
</dbReference>
<name>A0A1W1CBU1_9ZZZZ</name>
<protein>
    <submittedName>
        <fullName evidence="1">Uncharacterized protein</fullName>
    </submittedName>
</protein>
<accession>A0A1W1CBU1</accession>
<reference evidence="1" key="1">
    <citation type="submission" date="2016-10" db="EMBL/GenBank/DDBJ databases">
        <authorList>
            <person name="de Groot N.N."/>
        </authorList>
    </citation>
    <scope>NUCLEOTIDE SEQUENCE</scope>
</reference>
<evidence type="ECO:0000313" key="1">
    <source>
        <dbReference type="EMBL" id="SFV63207.1"/>
    </source>
</evidence>
<proteinExistence type="predicted"/>
<gene>
    <name evidence="1" type="ORF">MNB_SV-13-1476</name>
</gene>